<feature type="domain" description="Putative metallopeptidase" evidence="2">
    <location>
        <begin position="26"/>
        <end position="123"/>
    </location>
</feature>
<dbReference type="InterPro" id="IPR036465">
    <property type="entry name" value="vWFA_dom_sf"/>
</dbReference>
<dbReference type="Proteomes" id="UP000824263">
    <property type="component" value="Unassembled WGS sequence"/>
</dbReference>
<evidence type="ECO:0000313" key="3">
    <source>
        <dbReference type="EMBL" id="HIW84372.1"/>
    </source>
</evidence>
<dbReference type="EMBL" id="DXGF01000149">
    <property type="protein sequence ID" value="HIW84372.1"/>
    <property type="molecule type" value="Genomic_DNA"/>
</dbReference>
<comment type="caution">
    <text evidence="3">The sequence shown here is derived from an EMBL/GenBank/DDBJ whole genome shotgun (WGS) entry which is preliminary data.</text>
</comment>
<feature type="domain" description="VWA-like" evidence="1">
    <location>
        <begin position="288"/>
        <end position="427"/>
    </location>
</feature>
<dbReference type="Gene3D" id="3.40.50.410">
    <property type="entry name" value="von Willebrand factor, type A domain"/>
    <property type="match status" value="1"/>
</dbReference>
<reference evidence="3" key="1">
    <citation type="journal article" date="2021" name="PeerJ">
        <title>Extensive microbial diversity within the chicken gut microbiome revealed by metagenomics and culture.</title>
        <authorList>
            <person name="Gilroy R."/>
            <person name="Ravi A."/>
            <person name="Getino M."/>
            <person name="Pursley I."/>
            <person name="Horton D.L."/>
            <person name="Alikhan N.F."/>
            <person name="Baker D."/>
            <person name="Gharbi K."/>
            <person name="Hall N."/>
            <person name="Watson M."/>
            <person name="Adriaenssens E.M."/>
            <person name="Foster-Nyarko E."/>
            <person name="Jarju S."/>
            <person name="Secka A."/>
            <person name="Antonio M."/>
            <person name="Oren A."/>
            <person name="Chaudhuri R.R."/>
            <person name="La Ragione R."/>
            <person name="Hildebrand F."/>
            <person name="Pallen M.J."/>
        </authorList>
    </citation>
    <scope>NUCLEOTIDE SEQUENCE</scope>
    <source>
        <strain evidence="3">ChiSxjej1B13-11762</strain>
    </source>
</reference>
<dbReference type="PANTHER" id="PTHR38730">
    <property type="entry name" value="SLL7028 PROTEIN"/>
    <property type="match status" value="1"/>
</dbReference>
<dbReference type="InterPro" id="IPR025154">
    <property type="entry name" value="Put_metallopeptidase_dom"/>
</dbReference>
<name>A0A9D1UE21_9FIRM</name>
<dbReference type="PANTHER" id="PTHR38730:SF1">
    <property type="entry name" value="SLL7028 PROTEIN"/>
    <property type="match status" value="1"/>
</dbReference>
<gene>
    <name evidence="3" type="ORF">H9873_08615</name>
</gene>
<evidence type="ECO:0000259" key="1">
    <source>
        <dbReference type="Pfam" id="PF09967"/>
    </source>
</evidence>
<dbReference type="InterPro" id="IPR018698">
    <property type="entry name" value="VWA-like_dom"/>
</dbReference>
<sequence>MERKENAAMGQLEQIGRQILKVSRNELYLSMRFLDVALSSFAFVWDEEIGTIGTDGASIFYRPAWLGGVFREDPVQVNRAYLHMVLHGIFRHITGQQGRQKRYYDLACDLVVESVIDGMDHRCVRQSRSFVRREAYRRLKEDMKVLTAGKVCQSLLSWNLSEPELERLEEAFLVDSHQYWPQDDPKRRQQIENQWQDISERTEMEMEAFQEEASSQSGNLADQLRVENRQRFDYRKFLRKFAVFREEMAVDPDSFDYVFYSYGLRLYGNLPLIEPQEWKEEKRIQEFAVVIDTSMSCAGELVRKFLEETYTVLSEENSFFRKINIHIIQCDEEVQTDVKITRAEELAAYMEDLELKGEGGTDFRPAFAYVDRLLQEQAYTNLKGLLYFTDGKGIYPEKMPPYETAFVFLEEDYEDREVPPWAMKLILEAEDLKRTGRKEERRSRKGEGYAY</sequence>
<dbReference type="Pfam" id="PF09967">
    <property type="entry name" value="DUF2201"/>
    <property type="match status" value="1"/>
</dbReference>
<evidence type="ECO:0000259" key="2">
    <source>
        <dbReference type="Pfam" id="PF13203"/>
    </source>
</evidence>
<proteinExistence type="predicted"/>
<dbReference type="CDD" id="cd00198">
    <property type="entry name" value="vWFA"/>
    <property type="match status" value="1"/>
</dbReference>
<organism evidence="3 4">
    <name type="scientific">Candidatus Dorea gallistercoris</name>
    <dbReference type="NCBI Taxonomy" id="2838542"/>
    <lineage>
        <taxon>Bacteria</taxon>
        <taxon>Bacillati</taxon>
        <taxon>Bacillota</taxon>
        <taxon>Clostridia</taxon>
        <taxon>Lachnospirales</taxon>
        <taxon>Lachnospiraceae</taxon>
        <taxon>Dorea</taxon>
    </lineage>
</organism>
<dbReference type="Pfam" id="PF13203">
    <property type="entry name" value="DUF2201_N"/>
    <property type="match status" value="1"/>
</dbReference>
<dbReference type="SUPFAM" id="SSF53300">
    <property type="entry name" value="vWA-like"/>
    <property type="match status" value="1"/>
</dbReference>
<protein>
    <submittedName>
        <fullName evidence="3">Metallopeptidase</fullName>
    </submittedName>
</protein>
<accession>A0A9D1UE21</accession>
<dbReference type="AlphaFoldDB" id="A0A9D1UE21"/>
<evidence type="ECO:0000313" key="4">
    <source>
        <dbReference type="Proteomes" id="UP000824263"/>
    </source>
</evidence>
<reference evidence="3" key="2">
    <citation type="submission" date="2021-04" db="EMBL/GenBank/DDBJ databases">
        <authorList>
            <person name="Gilroy R."/>
        </authorList>
    </citation>
    <scope>NUCLEOTIDE SEQUENCE</scope>
    <source>
        <strain evidence="3">ChiSxjej1B13-11762</strain>
    </source>
</reference>